<dbReference type="Pfam" id="PF08349">
    <property type="entry name" value="DUF1722"/>
    <property type="match status" value="1"/>
</dbReference>
<reference evidence="2 3" key="1">
    <citation type="submission" date="2019-08" db="EMBL/GenBank/DDBJ databases">
        <authorList>
            <person name="Chen S.-C."/>
            <person name="Lai M.-C."/>
            <person name="You Y.-T."/>
        </authorList>
    </citation>
    <scope>NUCLEOTIDE SEQUENCE [LARGE SCALE GENOMIC DNA]</scope>
    <source>
        <strain evidence="2 3">P2F9704a</strain>
    </source>
</reference>
<dbReference type="Pfam" id="PF04463">
    <property type="entry name" value="2-thiour_desulf"/>
    <property type="match status" value="1"/>
</dbReference>
<dbReference type="Proteomes" id="UP001524383">
    <property type="component" value="Unassembled WGS sequence"/>
</dbReference>
<protein>
    <submittedName>
        <fullName evidence="2">DUF1722 domain-containing protein</fullName>
    </submittedName>
</protein>
<name>A0ABD4TKJ8_9EURY</name>
<dbReference type="AlphaFoldDB" id="A0ABD4TKJ8"/>
<dbReference type="RefSeq" id="WP_255333410.1">
    <property type="nucleotide sequence ID" value="NZ_VOTZ01000030.1"/>
</dbReference>
<dbReference type="PANTHER" id="PTHR30087:SF0">
    <property type="entry name" value="INNER MEMBRANE PROTEIN"/>
    <property type="match status" value="1"/>
</dbReference>
<dbReference type="InterPro" id="IPR007553">
    <property type="entry name" value="2-thiour_desulf"/>
</dbReference>
<dbReference type="InterPro" id="IPR013560">
    <property type="entry name" value="DUF1722"/>
</dbReference>
<keyword evidence="3" id="KW-1185">Reference proteome</keyword>
<evidence type="ECO:0000259" key="1">
    <source>
        <dbReference type="Pfam" id="PF08349"/>
    </source>
</evidence>
<organism evidence="2 3">
    <name type="scientific">Methanocalculus taiwanensis</name>
    <dbReference type="NCBI Taxonomy" id="106207"/>
    <lineage>
        <taxon>Archaea</taxon>
        <taxon>Methanobacteriati</taxon>
        <taxon>Methanobacteriota</taxon>
        <taxon>Stenosarchaea group</taxon>
        <taxon>Methanomicrobia</taxon>
        <taxon>Methanomicrobiales</taxon>
        <taxon>Methanocalculaceae</taxon>
        <taxon>Methanocalculus</taxon>
    </lineage>
</organism>
<comment type="caution">
    <text evidence="2">The sequence shown here is derived from an EMBL/GenBank/DDBJ whole genome shotgun (WGS) entry which is preliminary data.</text>
</comment>
<gene>
    <name evidence="2" type="ORF">FTO68_10685</name>
</gene>
<accession>A0ABD4TKJ8</accession>
<evidence type="ECO:0000313" key="3">
    <source>
        <dbReference type="Proteomes" id="UP001524383"/>
    </source>
</evidence>
<proteinExistence type="predicted"/>
<sequence length="333" mass="38009">MGGKRVFRRPALVVSRCIEFDHVRYNGDMIASPLVRLMKPLATFIPVCPEVEIGLGIPRDTIRIVLVDGEERLIQPSTGRDLTDIMHQFCRDFLDKIPPVDGFIMKNKSPTSGISDVKRYPFPGSSAPVGKGPGFFGGMVLDRFSGHPIEDEGRLRNRRIREHFLTRIFLLADLRHMEEIGSMNALIHLHTENKLLYLSYSQILQQRLGRIVANPEKKPIRDLFEEYRAVLSGGMKAGPRYTAEINVILHAFGYLKDSLSRDEKAFFLEELDSYRQGRIPVSVMKTLLRGWILRGNAPALAEQTWFAPFPDQLMMLDPEDTGRGRRMWDEEIS</sequence>
<feature type="domain" description="DUF1722" evidence="1">
    <location>
        <begin position="194"/>
        <end position="310"/>
    </location>
</feature>
<evidence type="ECO:0000313" key="2">
    <source>
        <dbReference type="EMBL" id="MCQ1539443.1"/>
    </source>
</evidence>
<dbReference type="PANTHER" id="PTHR30087">
    <property type="entry name" value="INNER MEMBRANE PROTEIN"/>
    <property type="match status" value="1"/>
</dbReference>
<dbReference type="EMBL" id="VOTZ01000030">
    <property type="protein sequence ID" value="MCQ1539443.1"/>
    <property type="molecule type" value="Genomic_DNA"/>
</dbReference>